<organism evidence="1 2">
    <name type="scientific">Prunus persica</name>
    <name type="common">Peach</name>
    <name type="synonym">Amygdalus persica</name>
    <dbReference type="NCBI Taxonomy" id="3760"/>
    <lineage>
        <taxon>Eukaryota</taxon>
        <taxon>Viridiplantae</taxon>
        <taxon>Streptophyta</taxon>
        <taxon>Embryophyta</taxon>
        <taxon>Tracheophyta</taxon>
        <taxon>Spermatophyta</taxon>
        <taxon>Magnoliopsida</taxon>
        <taxon>eudicotyledons</taxon>
        <taxon>Gunneridae</taxon>
        <taxon>Pentapetalae</taxon>
        <taxon>rosids</taxon>
        <taxon>fabids</taxon>
        <taxon>Rosales</taxon>
        <taxon>Rosaceae</taxon>
        <taxon>Amygdaloideae</taxon>
        <taxon>Amygdaleae</taxon>
        <taxon>Prunus</taxon>
    </lineage>
</organism>
<gene>
    <name evidence="1" type="ORF">PRUPE_4G249400</name>
</gene>
<dbReference type="AlphaFoldDB" id="A0A251PQR2"/>
<sequence>MCQLVSPTCKLFHHSTQSESIVSTTLMAMCFNTSSHVCALSPRNKITLYYQIIRTEKNVELGNYFKYLFHQY</sequence>
<evidence type="ECO:0000313" key="1">
    <source>
        <dbReference type="EMBL" id="ONI13852.1"/>
    </source>
</evidence>
<accession>A0A251PQR2</accession>
<dbReference type="EMBL" id="CM007654">
    <property type="protein sequence ID" value="ONI13852.1"/>
    <property type="molecule type" value="Genomic_DNA"/>
</dbReference>
<evidence type="ECO:0000313" key="2">
    <source>
        <dbReference type="Proteomes" id="UP000006882"/>
    </source>
</evidence>
<keyword evidence="2" id="KW-1185">Reference proteome</keyword>
<proteinExistence type="predicted"/>
<protein>
    <submittedName>
        <fullName evidence="1">Uncharacterized protein</fullName>
    </submittedName>
</protein>
<dbReference type="Gramene" id="ONI13852">
    <property type="protein sequence ID" value="ONI13852"/>
    <property type="gene ID" value="PRUPE_4G249400"/>
</dbReference>
<reference evidence="1 2" key="1">
    <citation type="journal article" date="2013" name="Nat. Genet.">
        <title>The high-quality draft genome of peach (Prunus persica) identifies unique patterns of genetic diversity, domestication and genome evolution.</title>
        <authorList>
            <consortium name="International Peach Genome Initiative"/>
            <person name="Verde I."/>
            <person name="Abbott A.G."/>
            <person name="Scalabrin S."/>
            <person name="Jung S."/>
            <person name="Shu S."/>
            <person name="Marroni F."/>
            <person name="Zhebentyayeva T."/>
            <person name="Dettori M.T."/>
            <person name="Grimwood J."/>
            <person name="Cattonaro F."/>
            <person name="Zuccolo A."/>
            <person name="Rossini L."/>
            <person name="Jenkins J."/>
            <person name="Vendramin E."/>
            <person name="Meisel L.A."/>
            <person name="Decroocq V."/>
            <person name="Sosinski B."/>
            <person name="Prochnik S."/>
            <person name="Mitros T."/>
            <person name="Policriti A."/>
            <person name="Cipriani G."/>
            <person name="Dondini L."/>
            <person name="Ficklin S."/>
            <person name="Goodstein D.M."/>
            <person name="Xuan P."/>
            <person name="Del Fabbro C."/>
            <person name="Aramini V."/>
            <person name="Copetti D."/>
            <person name="Gonzalez S."/>
            <person name="Horner D.S."/>
            <person name="Falchi R."/>
            <person name="Lucas S."/>
            <person name="Mica E."/>
            <person name="Maldonado J."/>
            <person name="Lazzari B."/>
            <person name="Bielenberg D."/>
            <person name="Pirona R."/>
            <person name="Miculan M."/>
            <person name="Barakat A."/>
            <person name="Testolin R."/>
            <person name="Stella A."/>
            <person name="Tartarini S."/>
            <person name="Tonutti P."/>
            <person name="Arus P."/>
            <person name="Orellana A."/>
            <person name="Wells C."/>
            <person name="Main D."/>
            <person name="Vizzotto G."/>
            <person name="Silva H."/>
            <person name="Salamini F."/>
            <person name="Schmutz J."/>
            <person name="Morgante M."/>
            <person name="Rokhsar D.S."/>
        </authorList>
    </citation>
    <scope>NUCLEOTIDE SEQUENCE [LARGE SCALE GENOMIC DNA]</scope>
    <source>
        <strain evidence="2">cv. Nemared</strain>
    </source>
</reference>
<dbReference type="Proteomes" id="UP000006882">
    <property type="component" value="Chromosome G4"/>
</dbReference>
<name>A0A251PQR2_PRUPE</name>